<feature type="domain" description="Methyltransferase" evidence="1">
    <location>
        <begin position="10"/>
        <end position="108"/>
    </location>
</feature>
<dbReference type="Gene3D" id="3.40.50.150">
    <property type="entry name" value="Vaccinia Virus protein VP39"/>
    <property type="match status" value="1"/>
</dbReference>
<proteinExistence type="predicted"/>
<evidence type="ECO:0000313" key="2">
    <source>
        <dbReference type="EMBL" id="MCC9643870.1"/>
    </source>
</evidence>
<dbReference type="GO" id="GO:0008168">
    <property type="term" value="F:methyltransferase activity"/>
    <property type="evidence" value="ECO:0007669"/>
    <property type="project" value="UniProtKB-KW"/>
</dbReference>
<comment type="caution">
    <text evidence="2">The sequence shown here is derived from an EMBL/GenBank/DDBJ whole genome shotgun (WGS) entry which is preliminary data.</text>
</comment>
<dbReference type="InterPro" id="IPR029063">
    <property type="entry name" value="SAM-dependent_MTases_sf"/>
</dbReference>
<reference evidence="2" key="1">
    <citation type="submission" date="2021-11" db="EMBL/GenBank/DDBJ databases">
        <title>Genome sequence.</title>
        <authorList>
            <person name="Sun Q."/>
        </authorList>
    </citation>
    <scope>NUCLEOTIDE SEQUENCE</scope>
    <source>
        <strain evidence="2">JC740</strain>
    </source>
</reference>
<gene>
    <name evidence="2" type="ORF">LOC71_16410</name>
</gene>
<protein>
    <submittedName>
        <fullName evidence="2">Class I SAM-dependent methyltransferase</fullName>
    </submittedName>
</protein>
<dbReference type="Pfam" id="PF13649">
    <property type="entry name" value="Methyltransf_25"/>
    <property type="match status" value="1"/>
</dbReference>
<dbReference type="EMBL" id="JAJKFW010000025">
    <property type="protein sequence ID" value="MCC9643870.1"/>
    <property type="molecule type" value="Genomic_DNA"/>
</dbReference>
<dbReference type="RefSeq" id="WP_230274824.1">
    <property type="nucleotide sequence ID" value="NZ_JAJKFW010000025.1"/>
</dbReference>
<sequence length="187" mass="21632">MSDLPPLKRILMLGDGDGRLLQKVLMAQPRAEIVSVEQSSEMITLQKQRAASVDSSNRVEWIQVDATSVPLESGSFDCLMAAFFLDCFTEAELSRYLPGWLSCVANDGFFYHVDFVIPENGWRRMRAQFWSVVMHRFFRWQTGLQSTSVVPVEPLLDSKVWAERSQRELNHGFIRSVLYQRRSDQFY</sequence>
<organism evidence="2 3">
    <name type="scientific">Rhodopirellula halodulae</name>
    <dbReference type="NCBI Taxonomy" id="2894198"/>
    <lineage>
        <taxon>Bacteria</taxon>
        <taxon>Pseudomonadati</taxon>
        <taxon>Planctomycetota</taxon>
        <taxon>Planctomycetia</taxon>
        <taxon>Pirellulales</taxon>
        <taxon>Pirellulaceae</taxon>
        <taxon>Rhodopirellula</taxon>
    </lineage>
</organism>
<keyword evidence="3" id="KW-1185">Reference proteome</keyword>
<evidence type="ECO:0000313" key="3">
    <source>
        <dbReference type="Proteomes" id="UP001430306"/>
    </source>
</evidence>
<keyword evidence="2" id="KW-0489">Methyltransferase</keyword>
<dbReference type="InterPro" id="IPR041698">
    <property type="entry name" value="Methyltransf_25"/>
</dbReference>
<accession>A0ABS8NJY2</accession>
<keyword evidence="2" id="KW-0808">Transferase</keyword>
<dbReference type="Proteomes" id="UP001430306">
    <property type="component" value="Unassembled WGS sequence"/>
</dbReference>
<evidence type="ECO:0000259" key="1">
    <source>
        <dbReference type="Pfam" id="PF13649"/>
    </source>
</evidence>
<dbReference type="GO" id="GO:0032259">
    <property type="term" value="P:methylation"/>
    <property type="evidence" value="ECO:0007669"/>
    <property type="project" value="UniProtKB-KW"/>
</dbReference>
<name>A0ABS8NJY2_9BACT</name>
<dbReference type="SUPFAM" id="SSF53335">
    <property type="entry name" value="S-adenosyl-L-methionine-dependent methyltransferases"/>
    <property type="match status" value="1"/>
</dbReference>